<dbReference type="Proteomes" id="UP000294841">
    <property type="component" value="Unassembled WGS sequence"/>
</dbReference>
<protein>
    <recommendedName>
        <fullName evidence="4">Lipoprotein</fullName>
    </recommendedName>
</protein>
<accession>A0A4R2MTU5</accession>
<proteinExistence type="predicted"/>
<gene>
    <name evidence="2" type="ORF">EV697_10554</name>
</gene>
<dbReference type="RefSeq" id="WP_132024227.1">
    <property type="nucleotide sequence ID" value="NZ_CP016605.1"/>
</dbReference>
<keyword evidence="1" id="KW-0812">Transmembrane</keyword>
<organism evidence="2 3">
    <name type="scientific">Bisgaardia hudsonensis</name>
    <dbReference type="NCBI Taxonomy" id="109472"/>
    <lineage>
        <taxon>Bacteria</taxon>
        <taxon>Pseudomonadati</taxon>
        <taxon>Pseudomonadota</taxon>
        <taxon>Gammaproteobacteria</taxon>
        <taxon>Pasteurellales</taxon>
        <taxon>Pasteurellaceae</taxon>
        <taxon>Bisgaardia</taxon>
    </lineage>
</organism>
<dbReference type="OrthoDB" id="5688775at2"/>
<keyword evidence="3" id="KW-1185">Reference proteome</keyword>
<keyword evidence="1" id="KW-0472">Membrane</keyword>
<comment type="caution">
    <text evidence="2">The sequence shown here is derived from an EMBL/GenBank/DDBJ whole genome shotgun (WGS) entry which is preliminary data.</text>
</comment>
<sequence length="114" mass="13705">MRIVQHRLPLKNIFLFFMIMLVGVTLIACSAPHKQTNKERKVFHITNNQLRFNIAECNDIDDWYLDGYRTGKSYSQYKEKMFSQRRNYCEESTGKKINKKFQKSWENGYKKGRI</sequence>
<feature type="transmembrane region" description="Helical" evidence="1">
    <location>
        <begin position="12"/>
        <end position="31"/>
    </location>
</feature>
<evidence type="ECO:0000313" key="3">
    <source>
        <dbReference type="Proteomes" id="UP000294841"/>
    </source>
</evidence>
<evidence type="ECO:0008006" key="4">
    <source>
        <dbReference type="Google" id="ProtNLM"/>
    </source>
</evidence>
<keyword evidence="1" id="KW-1133">Transmembrane helix</keyword>
<evidence type="ECO:0000313" key="2">
    <source>
        <dbReference type="EMBL" id="TCP11942.1"/>
    </source>
</evidence>
<dbReference type="AlphaFoldDB" id="A0A4R2MTU5"/>
<evidence type="ECO:0000256" key="1">
    <source>
        <dbReference type="SAM" id="Phobius"/>
    </source>
</evidence>
<dbReference type="PROSITE" id="PS51257">
    <property type="entry name" value="PROKAR_LIPOPROTEIN"/>
    <property type="match status" value="1"/>
</dbReference>
<dbReference type="EMBL" id="SLXI01000005">
    <property type="protein sequence ID" value="TCP11942.1"/>
    <property type="molecule type" value="Genomic_DNA"/>
</dbReference>
<name>A0A4R2MTU5_9PAST</name>
<reference evidence="2 3" key="1">
    <citation type="submission" date="2019-03" db="EMBL/GenBank/DDBJ databases">
        <title>Genomic Encyclopedia of Type Strains, Phase IV (KMG-IV): sequencing the most valuable type-strain genomes for metagenomic binning, comparative biology and taxonomic classification.</title>
        <authorList>
            <person name="Goeker M."/>
        </authorList>
    </citation>
    <scope>NUCLEOTIDE SEQUENCE [LARGE SCALE GENOMIC DNA]</scope>
    <source>
        <strain evidence="2 3">DSM 28231</strain>
    </source>
</reference>